<keyword evidence="1" id="KW-0472">Membrane</keyword>
<feature type="transmembrane region" description="Helical" evidence="1">
    <location>
        <begin position="188"/>
        <end position="206"/>
    </location>
</feature>
<comment type="caution">
    <text evidence="2">The sequence shown here is derived from an EMBL/GenBank/DDBJ whole genome shotgun (WGS) entry which is preliminary data.</text>
</comment>
<organism evidence="2 3">
    <name type="scientific">Candidatus Woykebacteria bacterium RIFCSPHIGHO2_02_FULL_43_16b</name>
    <dbReference type="NCBI Taxonomy" id="1802601"/>
    <lineage>
        <taxon>Bacteria</taxon>
        <taxon>Candidatus Woykeibacteriota</taxon>
    </lineage>
</organism>
<feature type="transmembrane region" description="Helical" evidence="1">
    <location>
        <begin position="121"/>
        <end position="142"/>
    </location>
</feature>
<proteinExistence type="predicted"/>
<feature type="transmembrane region" description="Helical" evidence="1">
    <location>
        <begin position="57"/>
        <end position="75"/>
    </location>
</feature>
<protein>
    <recommendedName>
        <fullName evidence="4">Phosphatidic acid phosphatase type 2/haloperoxidase domain-containing protein</fullName>
    </recommendedName>
</protein>
<evidence type="ECO:0000256" key="1">
    <source>
        <dbReference type="SAM" id="Phobius"/>
    </source>
</evidence>
<dbReference type="AlphaFoldDB" id="A0A1G1WND7"/>
<evidence type="ECO:0000313" key="3">
    <source>
        <dbReference type="Proteomes" id="UP000177821"/>
    </source>
</evidence>
<sequence>MRIPLFWFDRVGKKDKDSLGTELAEFVSTITDPLLITIVTLLVILKSISMTFKEATFWFLLVMGISIVPTALYIFRGMKKGVIHDWFISERKERYKVLLVGMLSLLVLNLILLGLSAPSLLLVFGQTAFLLGLFLSLTTLFWKVSFHSSFFTFFCASLVGLFGMKLAWLFIFLPLVGWARTKLKKHTWGQVIVGALMSLLITWLVFKMYNYVGI</sequence>
<accession>A0A1G1WND7</accession>
<dbReference type="EMBL" id="MHCX01000032">
    <property type="protein sequence ID" value="OGY29246.1"/>
    <property type="molecule type" value="Genomic_DNA"/>
</dbReference>
<feature type="transmembrane region" description="Helical" evidence="1">
    <location>
        <begin position="149"/>
        <end position="176"/>
    </location>
</feature>
<dbReference type="Gene3D" id="1.20.144.10">
    <property type="entry name" value="Phosphatidic acid phosphatase type 2/haloperoxidase"/>
    <property type="match status" value="1"/>
</dbReference>
<dbReference type="Proteomes" id="UP000177821">
    <property type="component" value="Unassembled WGS sequence"/>
</dbReference>
<evidence type="ECO:0000313" key="2">
    <source>
        <dbReference type="EMBL" id="OGY29246.1"/>
    </source>
</evidence>
<keyword evidence="1" id="KW-1133">Transmembrane helix</keyword>
<feature type="transmembrane region" description="Helical" evidence="1">
    <location>
        <begin position="95"/>
        <end position="115"/>
    </location>
</feature>
<name>A0A1G1WND7_9BACT</name>
<keyword evidence="1" id="KW-0812">Transmembrane</keyword>
<reference evidence="2 3" key="1">
    <citation type="journal article" date="2016" name="Nat. Commun.">
        <title>Thousands of microbial genomes shed light on interconnected biogeochemical processes in an aquifer system.</title>
        <authorList>
            <person name="Anantharaman K."/>
            <person name="Brown C.T."/>
            <person name="Hug L.A."/>
            <person name="Sharon I."/>
            <person name="Castelle C.J."/>
            <person name="Probst A.J."/>
            <person name="Thomas B.C."/>
            <person name="Singh A."/>
            <person name="Wilkins M.J."/>
            <person name="Karaoz U."/>
            <person name="Brodie E.L."/>
            <person name="Williams K.H."/>
            <person name="Hubbard S.S."/>
            <person name="Banfield J.F."/>
        </authorList>
    </citation>
    <scope>NUCLEOTIDE SEQUENCE [LARGE SCALE GENOMIC DNA]</scope>
</reference>
<evidence type="ECO:0008006" key="4">
    <source>
        <dbReference type="Google" id="ProtNLM"/>
    </source>
</evidence>
<gene>
    <name evidence="2" type="ORF">A3J50_03500</name>
</gene>
<feature type="transmembrane region" description="Helical" evidence="1">
    <location>
        <begin position="23"/>
        <end position="45"/>
    </location>
</feature>